<dbReference type="EC" id="6.1.1.4" evidence="9"/>
<comment type="similarity">
    <text evidence="1 9 10">Belongs to the class-I aminoacyl-tRNA synthetase family.</text>
</comment>
<dbReference type="GO" id="GO:0006429">
    <property type="term" value="P:leucyl-tRNA aminoacylation"/>
    <property type="evidence" value="ECO:0007669"/>
    <property type="project" value="UniProtKB-UniRule"/>
</dbReference>
<feature type="domain" description="Leucyl-tRNA synthetase editing" evidence="15">
    <location>
        <begin position="234"/>
        <end position="381"/>
    </location>
</feature>
<evidence type="ECO:0000259" key="14">
    <source>
        <dbReference type="Pfam" id="PF09334"/>
    </source>
</evidence>
<evidence type="ECO:0000259" key="12">
    <source>
        <dbReference type="Pfam" id="PF00133"/>
    </source>
</evidence>
<keyword evidence="7 9" id="KW-0030">Aminoacyl-tRNA synthetase</keyword>
<dbReference type="Pfam" id="PF08264">
    <property type="entry name" value="Anticodon_1"/>
    <property type="match status" value="1"/>
</dbReference>
<dbReference type="OrthoDB" id="9810365at2"/>
<evidence type="ECO:0000256" key="3">
    <source>
        <dbReference type="ARBA" id="ARBA00022598"/>
    </source>
</evidence>
<dbReference type="GO" id="GO:0002161">
    <property type="term" value="F:aminoacyl-tRNA deacylase activity"/>
    <property type="evidence" value="ECO:0007669"/>
    <property type="project" value="InterPro"/>
</dbReference>
<evidence type="ECO:0000259" key="15">
    <source>
        <dbReference type="Pfam" id="PF13603"/>
    </source>
</evidence>
<keyword evidence="4 9" id="KW-0547">Nucleotide-binding</keyword>
<dbReference type="PANTHER" id="PTHR43740:SF2">
    <property type="entry name" value="LEUCINE--TRNA LIGASE, MITOCHONDRIAL"/>
    <property type="match status" value="1"/>
</dbReference>
<dbReference type="Pfam" id="PF13603">
    <property type="entry name" value="tRNA-synt_1_2"/>
    <property type="match status" value="1"/>
</dbReference>
<keyword evidence="3 9" id="KW-0436">Ligase</keyword>
<dbReference type="GO" id="GO:0004823">
    <property type="term" value="F:leucine-tRNA ligase activity"/>
    <property type="evidence" value="ECO:0007669"/>
    <property type="project" value="UniProtKB-UniRule"/>
</dbReference>
<name>A0A139SPV3_9BACT</name>
<dbReference type="STRING" id="1548207.AXK11_04060"/>
<dbReference type="SUPFAM" id="SSF52374">
    <property type="entry name" value="Nucleotidylyl transferase"/>
    <property type="match status" value="1"/>
</dbReference>
<dbReference type="InterPro" id="IPR002302">
    <property type="entry name" value="Leu-tRNA-ligase"/>
</dbReference>
<evidence type="ECO:0000256" key="2">
    <source>
        <dbReference type="ARBA" id="ARBA00022490"/>
    </source>
</evidence>
<feature type="domain" description="Aminoacyl-tRNA synthetase class Ia" evidence="12">
    <location>
        <begin position="634"/>
        <end position="696"/>
    </location>
</feature>
<gene>
    <name evidence="9" type="primary">leuS</name>
    <name evidence="16" type="ORF">AXK11_04060</name>
</gene>
<dbReference type="Pfam" id="PF00133">
    <property type="entry name" value="tRNA-synt_1"/>
    <property type="match status" value="1"/>
</dbReference>
<organism evidence="16 17">
    <name type="scientific">Cephaloticoccus primus</name>
    <dbReference type="NCBI Taxonomy" id="1548207"/>
    <lineage>
        <taxon>Bacteria</taxon>
        <taxon>Pseudomonadati</taxon>
        <taxon>Verrucomicrobiota</taxon>
        <taxon>Opitutia</taxon>
        <taxon>Opitutales</taxon>
        <taxon>Opitutaceae</taxon>
        <taxon>Cephaloticoccus</taxon>
    </lineage>
</organism>
<evidence type="ECO:0000256" key="5">
    <source>
        <dbReference type="ARBA" id="ARBA00022840"/>
    </source>
</evidence>
<dbReference type="EMBL" id="LSZQ01000030">
    <property type="protein sequence ID" value="KXU36534.1"/>
    <property type="molecule type" value="Genomic_DNA"/>
</dbReference>
<feature type="compositionally biased region" description="Low complexity" evidence="11">
    <location>
        <begin position="389"/>
        <end position="401"/>
    </location>
</feature>
<dbReference type="InterPro" id="IPR001412">
    <property type="entry name" value="aa-tRNA-synth_I_CS"/>
</dbReference>
<accession>A0A139SPV3</accession>
<evidence type="ECO:0000256" key="11">
    <source>
        <dbReference type="SAM" id="MobiDB-lite"/>
    </source>
</evidence>
<dbReference type="RefSeq" id="WP_068629501.1">
    <property type="nucleotide sequence ID" value="NZ_LSZQ01000030.1"/>
</dbReference>
<dbReference type="GO" id="GO:0005524">
    <property type="term" value="F:ATP binding"/>
    <property type="evidence" value="ECO:0007669"/>
    <property type="project" value="UniProtKB-UniRule"/>
</dbReference>
<dbReference type="PANTHER" id="PTHR43740">
    <property type="entry name" value="LEUCYL-TRNA SYNTHETASE"/>
    <property type="match status" value="1"/>
</dbReference>
<dbReference type="GO" id="GO:0005829">
    <property type="term" value="C:cytosol"/>
    <property type="evidence" value="ECO:0007669"/>
    <property type="project" value="TreeGrafter"/>
</dbReference>
<evidence type="ECO:0000313" key="16">
    <source>
        <dbReference type="EMBL" id="KXU36534.1"/>
    </source>
</evidence>
<reference evidence="17" key="1">
    <citation type="submission" date="2016-02" db="EMBL/GenBank/DDBJ databases">
        <authorList>
            <person name="Sanders J.G."/>
            <person name="Lin J.Y."/>
            <person name="Wertz J.T."/>
            <person name="Russell J.A."/>
            <person name="Moreau C.S."/>
            <person name="Powell S."/>
        </authorList>
    </citation>
    <scope>NUCLEOTIDE SEQUENCE [LARGE SCALE GENOMIC DNA]</scope>
    <source>
        <strain evidence="17">CAG34</strain>
    </source>
</reference>
<dbReference type="Gene3D" id="3.40.50.620">
    <property type="entry name" value="HUPs"/>
    <property type="match status" value="2"/>
</dbReference>
<dbReference type="InterPro" id="IPR002300">
    <property type="entry name" value="aa-tRNA-synth_Ia"/>
</dbReference>
<feature type="domain" description="Methionyl/Leucyl tRNA synthetase" evidence="14">
    <location>
        <begin position="52"/>
        <end position="184"/>
    </location>
</feature>
<dbReference type="InterPro" id="IPR014729">
    <property type="entry name" value="Rossmann-like_a/b/a_fold"/>
</dbReference>
<dbReference type="Proteomes" id="UP000070058">
    <property type="component" value="Unassembled WGS sequence"/>
</dbReference>
<protein>
    <recommendedName>
        <fullName evidence="9">Leucine--tRNA ligase</fullName>
        <ecNumber evidence="9">6.1.1.4</ecNumber>
    </recommendedName>
    <alternativeName>
        <fullName evidence="9">Leucyl-tRNA synthetase</fullName>
        <shortName evidence="9">LeuRS</shortName>
    </alternativeName>
</protein>
<dbReference type="CDD" id="cd07958">
    <property type="entry name" value="Anticodon_Ia_Leu_BEm"/>
    <property type="match status" value="1"/>
</dbReference>
<evidence type="ECO:0000256" key="10">
    <source>
        <dbReference type="RuleBase" id="RU363035"/>
    </source>
</evidence>
<keyword evidence="17" id="KW-1185">Reference proteome</keyword>
<feature type="region of interest" description="Disordered" evidence="11">
    <location>
        <begin position="383"/>
        <end position="405"/>
    </location>
</feature>
<evidence type="ECO:0000256" key="7">
    <source>
        <dbReference type="ARBA" id="ARBA00023146"/>
    </source>
</evidence>
<evidence type="ECO:0000256" key="8">
    <source>
        <dbReference type="ARBA" id="ARBA00047469"/>
    </source>
</evidence>
<keyword evidence="2 9" id="KW-0963">Cytoplasm</keyword>
<sequence length="898" mass="100614">MSQCKEYDFRQIEAKWQSFWREKESFRASTIDEQQGREPAARAKPKFYILDMFPYPSGAGLHLGHCENYAITDIMARFKRAQGFNVLYPIGWDAFGLPTENYAVKTGRHPADVTRENVATFKRQLRSIGVSYDFGREINTTDPQYFRWTQWIWLKLFERGLAYVEDKPVWWCPALGTVLANEEVIDGKSEVGSHPVERRPLRQWVLRITDYADRLLAGLKDLDWPDSTKRMQAAWIGRSEGTEVEFDIDGLDGQRLRIFTTRVDTLYGATYMVIAPEHPLAAQLTTPGQREAVSSYTRAAAAKSDLERAELAKEKTGVFTGSYAINPATGKRIPIWIADYVLASYGTGAIMAVPAHDERDYAFAQKFGLPVIQVIARPPALPPTGAKNAAAQAGGDGSAASEPPEAVTELPFCENGDGLRLINSGECDGLSPAEAAAALQKRFAAEGRGKATAQYKLRDWLFSRQRYWGEPFPIVWVSEADYHGALAHARENGVALPTPPAPVAAIFDGEERFALPIPTSALPLELPKVQSYEPTGTGESPLAAVTDWLEIWHEPHSGAAVPASQPRPAPHWVRARRETNTMPQWAGSCWYYLRYLDPQNAQELASPEALRYWGTPDLYVGGAEHAVLHLLYARFWHKVLYDLGVVPTDEPFKRLFHQGLILGEDGEKMSKSRGNVANPDDIIARYGADTLRLYLMFLGPLEAMKPWSPRGIEGVYRFLQKIWRECLDSEGQLSAKIDDSQPDSEPLLRTLHETIRKVGDDIAALRYNTAISQMMICANAIQKAEHISRDSIKRFLQILAPFAPHFCEELWSRLGESGSIGTAPWPDYDPQWLERDECRLVFQVNGKHRGDALLPKNCSQDEALAQARAHPKVAAQLEGKTIRRVIFVPNKIVNLVAQ</sequence>
<evidence type="ECO:0000256" key="4">
    <source>
        <dbReference type="ARBA" id="ARBA00022741"/>
    </source>
</evidence>
<comment type="caution">
    <text evidence="9">Lacks conserved residue(s) required for the propagation of feature annotation.</text>
</comment>
<feature type="short sequence motif" description="'KMSKS' region" evidence="9">
    <location>
        <begin position="668"/>
        <end position="672"/>
    </location>
</feature>
<evidence type="ECO:0000259" key="13">
    <source>
        <dbReference type="Pfam" id="PF08264"/>
    </source>
</evidence>
<dbReference type="InterPro" id="IPR025709">
    <property type="entry name" value="Leu_tRNA-synth_edit"/>
</dbReference>
<evidence type="ECO:0000313" key="17">
    <source>
        <dbReference type="Proteomes" id="UP000070058"/>
    </source>
</evidence>
<dbReference type="FunFam" id="3.40.50.620:FF:000077">
    <property type="entry name" value="Leucine--tRNA ligase"/>
    <property type="match status" value="1"/>
</dbReference>
<dbReference type="InterPro" id="IPR009008">
    <property type="entry name" value="Val/Leu/Ile-tRNA-synth_edit"/>
</dbReference>
<dbReference type="Gene3D" id="3.90.740.10">
    <property type="entry name" value="Valyl/Leucyl/Isoleucyl-tRNA synthetase, editing domain"/>
    <property type="match status" value="1"/>
</dbReference>
<dbReference type="PRINTS" id="PR00985">
    <property type="entry name" value="TRNASYNTHLEU"/>
</dbReference>
<dbReference type="HAMAP" id="MF_00049_B">
    <property type="entry name" value="Leu_tRNA_synth_B"/>
    <property type="match status" value="1"/>
</dbReference>
<dbReference type="FunFam" id="1.10.730.10:FF:000011">
    <property type="entry name" value="Leucine--tRNA ligase chloroplastic/mitochondrial"/>
    <property type="match status" value="1"/>
</dbReference>
<keyword evidence="6 9" id="KW-0648">Protein biosynthesis</keyword>
<dbReference type="Gene3D" id="3.10.20.590">
    <property type="match status" value="1"/>
</dbReference>
<feature type="domain" description="Methionyl/Valyl/Leucyl/Isoleucyl-tRNA synthetase anticodon-binding" evidence="13">
    <location>
        <begin position="747"/>
        <end position="857"/>
    </location>
</feature>
<dbReference type="AlphaFoldDB" id="A0A139SPV3"/>
<comment type="subcellular location">
    <subcellularLocation>
        <location evidence="9">Cytoplasm</location>
    </subcellularLocation>
</comment>
<dbReference type="SUPFAM" id="SSF47323">
    <property type="entry name" value="Anticodon-binding domain of a subclass of class I aminoacyl-tRNA synthetases"/>
    <property type="match status" value="1"/>
</dbReference>
<dbReference type="NCBIfam" id="TIGR00396">
    <property type="entry name" value="leuS_bact"/>
    <property type="match status" value="1"/>
</dbReference>
<comment type="caution">
    <text evidence="16">The sequence shown here is derived from an EMBL/GenBank/DDBJ whole genome shotgun (WGS) entry which is preliminary data.</text>
</comment>
<feature type="binding site" evidence="9">
    <location>
        <position position="671"/>
    </location>
    <ligand>
        <name>ATP</name>
        <dbReference type="ChEBI" id="CHEBI:30616"/>
    </ligand>
</feature>
<dbReference type="InterPro" id="IPR013155">
    <property type="entry name" value="M/V/L/I-tRNA-synth_anticd-bd"/>
</dbReference>
<dbReference type="Gene3D" id="1.10.730.10">
    <property type="entry name" value="Isoleucyl-tRNA Synthetase, Domain 1"/>
    <property type="match status" value="1"/>
</dbReference>
<proteinExistence type="inferred from homology"/>
<dbReference type="SUPFAM" id="SSF50677">
    <property type="entry name" value="ValRS/IleRS/LeuRS editing domain"/>
    <property type="match status" value="1"/>
</dbReference>
<dbReference type="InterPro" id="IPR009080">
    <property type="entry name" value="tRNAsynth_Ia_anticodon-bd"/>
</dbReference>
<dbReference type="CDD" id="cd00812">
    <property type="entry name" value="LeuRS_core"/>
    <property type="match status" value="1"/>
</dbReference>
<dbReference type="Pfam" id="PF09334">
    <property type="entry name" value="tRNA-synt_1g"/>
    <property type="match status" value="1"/>
</dbReference>
<comment type="catalytic activity">
    <reaction evidence="8 9">
        <text>tRNA(Leu) + L-leucine + ATP = L-leucyl-tRNA(Leu) + AMP + diphosphate</text>
        <dbReference type="Rhea" id="RHEA:11688"/>
        <dbReference type="Rhea" id="RHEA-COMP:9613"/>
        <dbReference type="Rhea" id="RHEA-COMP:9622"/>
        <dbReference type="ChEBI" id="CHEBI:30616"/>
        <dbReference type="ChEBI" id="CHEBI:33019"/>
        <dbReference type="ChEBI" id="CHEBI:57427"/>
        <dbReference type="ChEBI" id="CHEBI:78442"/>
        <dbReference type="ChEBI" id="CHEBI:78494"/>
        <dbReference type="ChEBI" id="CHEBI:456215"/>
        <dbReference type="EC" id="6.1.1.4"/>
    </reaction>
</comment>
<dbReference type="PROSITE" id="PS00178">
    <property type="entry name" value="AA_TRNA_LIGASE_I"/>
    <property type="match status" value="1"/>
</dbReference>
<evidence type="ECO:0000256" key="9">
    <source>
        <dbReference type="HAMAP-Rule" id="MF_00049"/>
    </source>
</evidence>
<keyword evidence="5 9" id="KW-0067">ATP-binding</keyword>
<dbReference type="InterPro" id="IPR015413">
    <property type="entry name" value="Methionyl/Leucyl_tRNA_Synth"/>
</dbReference>
<evidence type="ECO:0000256" key="1">
    <source>
        <dbReference type="ARBA" id="ARBA00005594"/>
    </source>
</evidence>
<evidence type="ECO:0000256" key="6">
    <source>
        <dbReference type="ARBA" id="ARBA00022917"/>
    </source>
</evidence>